<comment type="caution">
    <text evidence="2">The sequence shown here is derived from an EMBL/GenBank/DDBJ whole genome shotgun (WGS) entry which is preliminary data.</text>
</comment>
<sequence length="69" mass="7507">MRLFNLIVFFCLATLSLHAEDSNKKVRTDANIVGHIIESVTGEHVPGVSIFIKGTTIGTVSDHIRDTIG</sequence>
<evidence type="ECO:0000313" key="3">
    <source>
        <dbReference type="Proteomes" id="UP000295600"/>
    </source>
</evidence>
<dbReference type="SUPFAM" id="SSF49464">
    <property type="entry name" value="Carboxypeptidase regulatory domain-like"/>
    <property type="match status" value="1"/>
</dbReference>
<feature type="signal peptide" evidence="1">
    <location>
        <begin position="1"/>
        <end position="19"/>
    </location>
</feature>
<proteinExistence type="predicted"/>
<keyword evidence="1" id="KW-0732">Signal</keyword>
<gene>
    <name evidence="2" type="ORF">EV202_10530</name>
</gene>
<dbReference type="InterPro" id="IPR008969">
    <property type="entry name" value="CarboxyPept-like_regulatory"/>
</dbReference>
<dbReference type="Proteomes" id="UP000295600">
    <property type="component" value="Unassembled WGS sequence"/>
</dbReference>
<accession>A0A4R2LSR6</accession>
<evidence type="ECO:0000313" key="2">
    <source>
        <dbReference type="EMBL" id="TCO94331.1"/>
    </source>
</evidence>
<evidence type="ECO:0008006" key="4">
    <source>
        <dbReference type="Google" id="ProtNLM"/>
    </source>
</evidence>
<reference evidence="2 3" key="1">
    <citation type="submission" date="2019-03" db="EMBL/GenBank/DDBJ databases">
        <title>Genomic Encyclopedia of Type Strains, Phase IV (KMG-IV): sequencing the most valuable type-strain genomes for metagenomic binning, comparative biology and taxonomic classification.</title>
        <authorList>
            <person name="Goeker M."/>
        </authorList>
    </citation>
    <scope>NUCLEOTIDE SEQUENCE [LARGE SCALE GENOMIC DNA]</scope>
    <source>
        <strain evidence="2 3">DSM 23917</strain>
    </source>
</reference>
<dbReference type="AlphaFoldDB" id="A0A4R2LSR6"/>
<feature type="chain" id="PRO_5020646019" description="TonB-dependent receptor" evidence="1">
    <location>
        <begin position="20"/>
        <end position="69"/>
    </location>
</feature>
<dbReference type="EMBL" id="SLXB01000005">
    <property type="protein sequence ID" value="TCO94331.1"/>
    <property type="molecule type" value="Genomic_DNA"/>
</dbReference>
<organism evidence="2 3">
    <name type="scientific">Prevotella heparinolytica</name>
    <dbReference type="NCBI Taxonomy" id="28113"/>
    <lineage>
        <taxon>Bacteria</taxon>
        <taxon>Pseudomonadati</taxon>
        <taxon>Bacteroidota</taxon>
        <taxon>Bacteroidia</taxon>
        <taxon>Bacteroidales</taxon>
        <taxon>Bacteroidaceae</taxon>
        <taxon>Bacteroides</taxon>
    </lineage>
</organism>
<name>A0A4R2LSR6_9BACE</name>
<evidence type="ECO:0000256" key="1">
    <source>
        <dbReference type="SAM" id="SignalP"/>
    </source>
</evidence>
<protein>
    <recommendedName>
        <fullName evidence="4">TonB-dependent receptor</fullName>
    </recommendedName>
</protein>